<dbReference type="Proteomes" id="UP000076727">
    <property type="component" value="Unassembled WGS sequence"/>
</dbReference>
<feature type="transmembrane region" description="Helical" evidence="2">
    <location>
        <begin position="46"/>
        <end position="63"/>
    </location>
</feature>
<keyword evidence="2" id="KW-0812">Transmembrane</keyword>
<keyword evidence="2" id="KW-0472">Membrane</keyword>
<keyword evidence="2" id="KW-1133">Transmembrane helix</keyword>
<proteinExistence type="predicted"/>
<evidence type="ECO:0000256" key="2">
    <source>
        <dbReference type="SAM" id="Phobius"/>
    </source>
</evidence>
<evidence type="ECO:0000256" key="1">
    <source>
        <dbReference type="SAM" id="MobiDB-lite"/>
    </source>
</evidence>
<dbReference type="OrthoDB" id="2538110at2759"/>
<feature type="compositionally biased region" description="Basic and acidic residues" evidence="1">
    <location>
        <begin position="1"/>
        <end position="15"/>
    </location>
</feature>
<feature type="region of interest" description="Disordered" evidence="1">
    <location>
        <begin position="1"/>
        <end position="34"/>
    </location>
</feature>
<reference evidence="3 4" key="1">
    <citation type="journal article" date="2016" name="Mol. Biol. Evol.">
        <title>Comparative Genomics of Early-Diverging Mushroom-Forming Fungi Provides Insights into the Origins of Lignocellulose Decay Capabilities.</title>
        <authorList>
            <person name="Nagy L.G."/>
            <person name="Riley R."/>
            <person name="Tritt A."/>
            <person name="Adam C."/>
            <person name="Daum C."/>
            <person name="Floudas D."/>
            <person name="Sun H."/>
            <person name="Yadav J.S."/>
            <person name="Pangilinan J."/>
            <person name="Larsson K.H."/>
            <person name="Matsuura K."/>
            <person name="Barry K."/>
            <person name="Labutti K."/>
            <person name="Kuo R."/>
            <person name="Ohm R.A."/>
            <person name="Bhattacharya S.S."/>
            <person name="Shirouzu T."/>
            <person name="Yoshinaga Y."/>
            <person name="Martin F.M."/>
            <person name="Grigoriev I.V."/>
            <person name="Hibbett D.S."/>
        </authorList>
    </citation>
    <scope>NUCLEOTIDE SEQUENCE [LARGE SCALE GENOMIC DNA]</scope>
    <source>
        <strain evidence="3 4">L-15889</strain>
    </source>
</reference>
<dbReference type="AlphaFoldDB" id="A0A165TJV1"/>
<dbReference type="EMBL" id="KV429036">
    <property type="protein sequence ID" value="KZT73549.1"/>
    <property type="molecule type" value="Genomic_DNA"/>
</dbReference>
<accession>A0A165TJV1</accession>
<dbReference type="STRING" id="1314783.A0A165TJV1"/>
<keyword evidence="4" id="KW-1185">Reference proteome</keyword>
<evidence type="ECO:0000313" key="3">
    <source>
        <dbReference type="EMBL" id="KZT73549.1"/>
    </source>
</evidence>
<sequence length="110" mass="13022">MPEEEKRTLVAKEEVAETCASSDERTQDEEDVEQPVRPRLSPWRRLALITFVLVFAWFTWAWYKHVSRPKVIYADRYSDEFKYRPAASPIITEILKDGRMRLRGAVPTHR</sequence>
<evidence type="ECO:0000313" key="4">
    <source>
        <dbReference type="Proteomes" id="UP000076727"/>
    </source>
</evidence>
<gene>
    <name evidence="3" type="ORF">DAEQUDRAFT_762008</name>
</gene>
<organism evidence="3 4">
    <name type="scientific">Daedalea quercina L-15889</name>
    <dbReference type="NCBI Taxonomy" id="1314783"/>
    <lineage>
        <taxon>Eukaryota</taxon>
        <taxon>Fungi</taxon>
        <taxon>Dikarya</taxon>
        <taxon>Basidiomycota</taxon>
        <taxon>Agaricomycotina</taxon>
        <taxon>Agaricomycetes</taxon>
        <taxon>Polyporales</taxon>
        <taxon>Fomitopsis</taxon>
    </lineage>
</organism>
<protein>
    <submittedName>
        <fullName evidence="3">Uncharacterized protein</fullName>
    </submittedName>
</protein>
<name>A0A165TJV1_9APHY</name>